<feature type="domain" description="Heme NO-binding" evidence="1">
    <location>
        <begin position="31"/>
        <end position="113"/>
    </location>
</feature>
<dbReference type="EMBL" id="MU827800">
    <property type="protein sequence ID" value="KAJ7327756.1"/>
    <property type="molecule type" value="Genomic_DNA"/>
</dbReference>
<dbReference type="InterPro" id="IPR038158">
    <property type="entry name" value="H-NOX_domain_sf"/>
</dbReference>
<dbReference type="InterPro" id="IPR011644">
    <property type="entry name" value="Heme_NO-bd"/>
</dbReference>
<dbReference type="GO" id="GO:0020037">
    <property type="term" value="F:heme binding"/>
    <property type="evidence" value="ECO:0007669"/>
    <property type="project" value="InterPro"/>
</dbReference>
<proteinExistence type="predicted"/>
<dbReference type="Gene3D" id="3.90.1520.10">
    <property type="entry name" value="H-NOX domain"/>
    <property type="match status" value="1"/>
</dbReference>
<accession>A0A9X0CDR6</accession>
<evidence type="ECO:0000259" key="1">
    <source>
        <dbReference type="Pfam" id="PF07700"/>
    </source>
</evidence>
<dbReference type="GO" id="GO:0004383">
    <property type="term" value="F:guanylate cyclase activity"/>
    <property type="evidence" value="ECO:0007669"/>
    <property type="project" value="UniProtKB-EC"/>
</dbReference>
<evidence type="ECO:0000313" key="2">
    <source>
        <dbReference type="EMBL" id="KAJ7327756.1"/>
    </source>
</evidence>
<organism evidence="2 3">
    <name type="scientific">Desmophyllum pertusum</name>
    <dbReference type="NCBI Taxonomy" id="174260"/>
    <lineage>
        <taxon>Eukaryota</taxon>
        <taxon>Metazoa</taxon>
        <taxon>Cnidaria</taxon>
        <taxon>Anthozoa</taxon>
        <taxon>Hexacorallia</taxon>
        <taxon>Scleractinia</taxon>
        <taxon>Caryophylliina</taxon>
        <taxon>Caryophylliidae</taxon>
        <taxon>Desmophyllum</taxon>
    </lineage>
</organism>
<dbReference type="EC" id="4.6.1.2" evidence="2"/>
<evidence type="ECO:0000313" key="3">
    <source>
        <dbReference type="Proteomes" id="UP001163046"/>
    </source>
</evidence>
<name>A0A9X0CDR6_9CNID</name>
<reference evidence="2" key="1">
    <citation type="submission" date="2023-01" db="EMBL/GenBank/DDBJ databases">
        <title>Genome assembly of the deep-sea coral Lophelia pertusa.</title>
        <authorList>
            <person name="Herrera S."/>
            <person name="Cordes E."/>
        </authorList>
    </citation>
    <scope>NUCLEOTIDE SEQUENCE</scope>
    <source>
        <strain evidence="2">USNM1676648</strain>
        <tissue evidence="2">Polyp</tissue>
    </source>
</reference>
<sequence length="139" mass="16287">MRSSLRNILVSDFKRKQTVEVGSYNEIEFNYTGNTKPKSLEQLGQKAFNECYKKYGKILRTLGNSLQDFLNGVDNFVELLKSKDKNRFFELPSLHCTAVEDQSELDLHCYDTRMRNEWDAFVVEWSRALHKSCLNLTLH</sequence>
<gene>
    <name evidence="2" type="primary">GUCY1A2_1</name>
    <name evidence="2" type="ORF">OS493_026635</name>
</gene>
<keyword evidence="3" id="KW-1185">Reference proteome</keyword>
<keyword evidence="2" id="KW-0456">Lyase</keyword>
<dbReference type="AlphaFoldDB" id="A0A9X0CDR6"/>
<comment type="caution">
    <text evidence="2">The sequence shown here is derived from an EMBL/GenBank/DDBJ whole genome shotgun (WGS) entry which is preliminary data.</text>
</comment>
<dbReference type="Proteomes" id="UP001163046">
    <property type="component" value="Unassembled WGS sequence"/>
</dbReference>
<dbReference type="Pfam" id="PF07700">
    <property type="entry name" value="HNOB"/>
    <property type="match status" value="1"/>
</dbReference>
<protein>
    <submittedName>
        <fullName evidence="2">Guanylate cyclase soluble subunit alpha-2</fullName>
        <ecNumber evidence="2">4.6.1.2</ecNumber>
    </submittedName>
</protein>